<evidence type="ECO:0000313" key="4">
    <source>
        <dbReference type="Proteomes" id="UP000039324"/>
    </source>
</evidence>
<keyword evidence="1" id="KW-0472">Membrane</keyword>
<dbReference type="InterPro" id="IPR016137">
    <property type="entry name" value="RGS"/>
</dbReference>
<evidence type="ECO:0000259" key="2">
    <source>
        <dbReference type="PROSITE" id="PS50132"/>
    </source>
</evidence>
<evidence type="ECO:0000313" key="3">
    <source>
        <dbReference type="EMBL" id="CEO99524.1"/>
    </source>
</evidence>
<feature type="domain" description="RGS" evidence="2">
    <location>
        <begin position="314"/>
        <end position="463"/>
    </location>
</feature>
<feature type="transmembrane region" description="Helical" evidence="1">
    <location>
        <begin position="40"/>
        <end position="57"/>
    </location>
</feature>
<dbReference type="Gene3D" id="1.10.167.10">
    <property type="entry name" value="Regulator of G-protein Signalling 4, domain 2"/>
    <property type="match status" value="1"/>
</dbReference>
<dbReference type="SUPFAM" id="SSF48097">
    <property type="entry name" value="Regulator of G-protein signaling, RGS"/>
    <property type="match status" value="1"/>
</dbReference>
<keyword evidence="1" id="KW-1133">Transmembrane helix</keyword>
<keyword evidence="4" id="KW-1185">Reference proteome</keyword>
<feature type="transmembrane region" description="Helical" evidence="1">
    <location>
        <begin position="214"/>
        <end position="234"/>
    </location>
</feature>
<feature type="transmembrane region" description="Helical" evidence="1">
    <location>
        <begin position="176"/>
        <end position="193"/>
    </location>
</feature>
<accession>A0A0G4IWI9</accession>
<dbReference type="PROSITE" id="PS50132">
    <property type="entry name" value="RGS"/>
    <property type="match status" value="1"/>
</dbReference>
<feature type="transmembrane region" description="Helical" evidence="1">
    <location>
        <begin position="240"/>
        <end position="261"/>
    </location>
</feature>
<feature type="transmembrane region" description="Helical" evidence="1">
    <location>
        <begin position="131"/>
        <end position="156"/>
    </location>
</feature>
<dbReference type="Proteomes" id="UP000039324">
    <property type="component" value="Unassembled WGS sequence"/>
</dbReference>
<dbReference type="InterPro" id="IPR036305">
    <property type="entry name" value="RGS_sf"/>
</dbReference>
<name>A0A0G4IWI9_PLABS</name>
<reference evidence="3 4" key="1">
    <citation type="submission" date="2015-02" db="EMBL/GenBank/DDBJ databases">
        <authorList>
            <person name="Chooi Y.-H."/>
        </authorList>
    </citation>
    <scope>NUCLEOTIDE SEQUENCE [LARGE SCALE GENOMIC DNA]</scope>
    <source>
        <strain evidence="3">E3</strain>
    </source>
</reference>
<protein>
    <recommendedName>
        <fullName evidence="2">RGS domain-containing protein</fullName>
    </recommendedName>
</protein>
<organism evidence="3 4">
    <name type="scientific">Plasmodiophora brassicae</name>
    <name type="common">Clubroot disease agent</name>
    <dbReference type="NCBI Taxonomy" id="37360"/>
    <lineage>
        <taxon>Eukaryota</taxon>
        <taxon>Sar</taxon>
        <taxon>Rhizaria</taxon>
        <taxon>Endomyxa</taxon>
        <taxon>Phytomyxea</taxon>
        <taxon>Plasmodiophorida</taxon>
        <taxon>Plasmodiophoridae</taxon>
        <taxon>Plasmodiophora</taxon>
    </lineage>
</organism>
<dbReference type="Pfam" id="PF00615">
    <property type="entry name" value="RGS"/>
    <property type="match status" value="1"/>
</dbReference>
<sequence>MVPASSWIAIVVLAGVALQAVIGLVFVYRQRQHPVIAWRHPIRMAFRTLVLLLWSATNVVGPQSSDSTICSIRVVNAILLWTLLGSVLSQLWFLYVSWSCIAVALADNTVNQVNSKSTLIRYRQVLTSRPLLTTLEVLVIVIGSIPVVSATAASGLTPSPVMPNETWTNRCPGRPGIAVAVILIIYGASLAFFMHNLRNMKDSLGVRKEVRVMFATVITVVVVLIAVSIVPVLGSGSPNALLQLLNFIAISIGFSWACPWLPVQLARATPVTSREMHDVSRLTSSRTSDAQRFSILAGDSTTVSVPRHVKRSSGFRDCMRTQEGAAAFKQFCASEFSVENAAYLEASAQLCLQYGVKPYHSRTSLKDIPDASGIRAEQNGAFLNDFDCLVKTFLVAGASFEVNIPSGDANVVKQYRQGTGRDSTERVQDAVAILYRIDGTICDLLAADTFRRFKDSKIFRDLANE</sequence>
<feature type="transmembrane region" description="Helical" evidence="1">
    <location>
        <begin position="6"/>
        <end position="28"/>
    </location>
</feature>
<keyword evidence="1" id="KW-0812">Transmembrane</keyword>
<evidence type="ECO:0000256" key="1">
    <source>
        <dbReference type="SAM" id="Phobius"/>
    </source>
</evidence>
<dbReference type="InterPro" id="IPR044926">
    <property type="entry name" value="RGS_subdomain_2"/>
</dbReference>
<dbReference type="AlphaFoldDB" id="A0A0G4IWI9"/>
<gene>
    <name evidence="3" type="ORF">PBRA_007257</name>
</gene>
<proteinExistence type="predicted"/>
<dbReference type="EMBL" id="CDSF01000091">
    <property type="protein sequence ID" value="CEO99524.1"/>
    <property type="molecule type" value="Genomic_DNA"/>
</dbReference>